<dbReference type="SMART" id="SM00344">
    <property type="entry name" value="HTH_ASNC"/>
    <property type="match status" value="1"/>
</dbReference>
<dbReference type="SUPFAM" id="SSF54909">
    <property type="entry name" value="Dimeric alpha+beta barrel"/>
    <property type="match status" value="1"/>
</dbReference>
<keyword evidence="1" id="KW-0805">Transcription regulation</keyword>
<dbReference type="GO" id="GO:0005829">
    <property type="term" value="C:cytosol"/>
    <property type="evidence" value="ECO:0007669"/>
    <property type="project" value="TreeGrafter"/>
</dbReference>
<dbReference type="SUPFAM" id="SSF46785">
    <property type="entry name" value="Winged helix' DNA-binding domain"/>
    <property type="match status" value="1"/>
</dbReference>
<evidence type="ECO:0000256" key="1">
    <source>
        <dbReference type="ARBA" id="ARBA00023015"/>
    </source>
</evidence>
<dbReference type="Gene3D" id="3.30.70.920">
    <property type="match status" value="1"/>
</dbReference>
<keyword evidence="6" id="KW-1185">Reference proteome</keyword>
<reference evidence="5 6" key="1">
    <citation type="submission" date="2018-06" db="EMBL/GenBank/DDBJ databases">
        <title>Genomic Encyclopedia of Archaeal and Bacterial Type Strains, Phase II (KMG-II): from individual species to whole genera.</title>
        <authorList>
            <person name="Goeker M."/>
        </authorList>
    </citation>
    <scope>NUCLEOTIDE SEQUENCE [LARGE SCALE GENOMIC DNA]</scope>
    <source>
        <strain evidence="5 6">DSM 22011</strain>
    </source>
</reference>
<dbReference type="PANTHER" id="PTHR30154:SF46">
    <property type="entry name" value="TRANSCRIPTIONAL REGULATORY PROTEIN"/>
    <property type="match status" value="1"/>
</dbReference>
<feature type="domain" description="HTH asnC-type" evidence="4">
    <location>
        <begin position="42"/>
        <end position="103"/>
    </location>
</feature>
<name>A0A327XX73_9RHOB</name>
<evidence type="ECO:0000313" key="5">
    <source>
        <dbReference type="EMBL" id="RAK13330.1"/>
    </source>
</evidence>
<evidence type="ECO:0000313" key="6">
    <source>
        <dbReference type="Proteomes" id="UP000249165"/>
    </source>
</evidence>
<dbReference type="InterPro" id="IPR019887">
    <property type="entry name" value="Tscrpt_reg_AsnC/Lrp_C"/>
</dbReference>
<dbReference type="Proteomes" id="UP000249165">
    <property type="component" value="Unassembled WGS sequence"/>
</dbReference>
<dbReference type="EMBL" id="QLMG01000036">
    <property type="protein sequence ID" value="RAK13330.1"/>
    <property type="molecule type" value="Genomic_DNA"/>
</dbReference>
<dbReference type="InterPro" id="IPR000485">
    <property type="entry name" value="AsnC-type_HTH_dom"/>
</dbReference>
<evidence type="ECO:0000256" key="2">
    <source>
        <dbReference type="ARBA" id="ARBA00023125"/>
    </source>
</evidence>
<dbReference type="InterPro" id="IPR036388">
    <property type="entry name" value="WH-like_DNA-bd_sf"/>
</dbReference>
<dbReference type="GO" id="GO:0043200">
    <property type="term" value="P:response to amino acid"/>
    <property type="evidence" value="ECO:0007669"/>
    <property type="project" value="TreeGrafter"/>
</dbReference>
<evidence type="ECO:0000259" key="4">
    <source>
        <dbReference type="PROSITE" id="PS50956"/>
    </source>
</evidence>
<dbReference type="InterPro" id="IPR036390">
    <property type="entry name" value="WH_DNA-bd_sf"/>
</dbReference>
<accession>A0A327XX73</accession>
<proteinExistence type="predicted"/>
<evidence type="ECO:0000256" key="3">
    <source>
        <dbReference type="ARBA" id="ARBA00023163"/>
    </source>
</evidence>
<dbReference type="InterPro" id="IPR011008">
    <property type="entry name" value="Dimeric_a/b-barrel"/>
</dbReference>
<gene>
    <name evidence="5" type="ORF">ATI53_103633</name>
</gene>
<dbReference type="Gene3D" id="1.10.10.10">
    <property type="entry name" value="Winged helix-like DNA-binding domain superfamily/Winged helix DNA-binding domain"/>
    <property type="match status" value="1"/>
</dbReference>
<dbReference type="InterPro" id="IPR019888">
    <property type="entry name" value="Tscrpt_reg_AsnC-like"/>
</dbReference>
<dbReference type="GO" id="GO:0043565">
    <property type="term" value="F:sequence-specific DNA binding"/>
    <property type="evidence" value="ECO:0007669"/>
    <property type="project" value="InterPro"/>
</dbReference>
<keyword evidence="2 5" id="KW-0238">DNA-binding</keyword>
<dbReference type="AlphaFoldDB" id="A0A327XX73"/>
<keyword evidence="3" id="KW-0804">Transcription</keyword>
<dbReference type="Pfam" id="PF01037">
    <property type="entry name" value="AsnC_trans_reg"/>
    <property type="match status" value="1"/>
</dbReference>
<dbReference type="PROSITE" id="PS50956">
    <property type="entry name" value="HTH_ASNC_2"/>
    <property type="match status" value="1"/>
</dbReference>
<comment type="caution">
    <text evidence="5">The sequence shown here is derived from an EMBL/GenBank/DDBJ whole genome shotgun (WGS) entry which is preliminary data.</text>
</comment>
<protein>
    <submittedName>
        <fullName evidence="5">DNA-binding Lrp family transcriptional regulator</fullName>
    </submittedName>
</protein>
<organism evidence="5 6">
    <name type="scientific">Salipiger aestuarii</name>
    <dbReference type="NCBI Taxonomy" id="568098"/>
    <lineage>
        <taxon>Bacteria</taxon>
        <taxon>Pseudomonadati</taxon>
        <taxon>Pseudomonadota</taxon>
        <taxon>Alphaproteobacteria</taxon>
        <taxon>Rhodobacterales</taxon>
        <taxon>Roseobacteraceae</taxon>
        <taxon>Salipiger</taxon>
    </lineage>
</organism>
<sequence>MQPGSIVLCADLRKAARARYPWEARFCMKPSPMAGKVHDMELDRFDRAILVALQADATVSNTALAETVHLSASQISRRRAALESAQVILGYTARLNAGKLGFGLRAITRVNLRSHGQGGDADFARFVAERPEICAAFSVSGDADYVLDIRVRDPDAYAAFIHDHLLPHPQVGQVRSELVLKTLKDRGGVTL</sequence>
<dbReference type="PANTHER" id="PTHR30154">
    <property type="entry name" value="LEUCINE-RESPONSIVE REGULATORY PROTEIN"/>
    <property type="match status" value="1"/>
</dbReference>
<dbReference type="Pfam" id="PF13404">
    <property type="entry name" value="HTH_AsnC-type"/>
    <property type="match status" value="1"/>
</dbReference>